<feature type="region of interest" description="Disordered" evidence="1">
    <location>
        <begin position="117"/>
        <end position="173"/>
    </location>
</feature>
<keyword evidence="3" id="KW-1185">Reference proteome</keyword>
<sequence length="315" mass="34441">MAALRMAAASPALSTSAATFITCVASLTPAGSNMASDCALNRAQSPEREEPHPLEDFSWQSIHPSLQPGLLSFEPSEPPPASLHGPRFYENIALPHLTTDALREHDRQLWEHDQRIHAETKSSPNTGPPTRTVSAATVQETAEEQTAPSYQKLTSASDDMPPKTKKESVTEKSSPYDANFEAKLRAFHIFFPADIYDGETELEDAADADAIITKLKQPLTDLEHVTKDTLHRLKALCSMGETKTIASGLYALLAPEVSARYDTDFVFNNLAPLTRAADALTAAKPDYCVGATASEISKEVRDAIDRYIQPVHQKR</sequence>
<gene>
    <name evidence="2" type="ORF">CC84DRAFT_1223756</name>
</gene>
<name>A0A177BVX7_9PLEO</name>
<reference evidence="2 3" key="1">
    <citation type="submission" date="2016-05" db="EMBL/GenBank/DDBJ databases">
        <title>Comparative analysis of secretome profiles of manganese(II)-oxidizing ascomycete fungi.</title>
        <authorList>
            <consortium name="DOE Joint Genome Institute"/>
            <person name="Zeiner C.A."/>
            <person name="Purvine S.O."/>
            <person name="Zink E.M."/>
            <person name="Wu S."/>
            <person name="Pasa-Tolic L."/>
            <person name="Chaput D.L."/>
            <person name="Haridas S."/>
            <person name="Grigoriev I.V."/>
            <person name="Santelli C.M."/>
            <person name="Hansel C.M."/>
        </authorList>
    </citation>
    <scope>NUCLEOTIDE SEQUENCE [LARGE SCALE GENOMIC DNA]</scope>
    <source>
        <strain evidence="2 3">AP3s5-JAC2a</strain>
    </source>
</reference>
<feature type="region of interest" description="Disordered" evidence="1">
    <location>
        <begin position="40"/>
        <end position="87"/>
    </location>
</feature>
<dbReference type="Proteomes" id="UP000077069">
    <property type="component" value="Unassembled WGS sequence"/>
</dbReference>
<organism evidence="2 3">
    <name type="scientific">Paraphaeosphaeria sporulosa</name>
    <dbReference type="NCBI Taxonomy" id="1460663"/>
    <lineage>
        <taxon>Eukaryota</taxon>
        <taxon>Fungi</taxon>
        <taxon>Dikarya</taxon>
        <taxon>Ascomycota</taxon>
        <taxon>Pezizomycotina</taxon>
        <taxon>Dothideomycetes</taxon>
        <taxon>Pleosporomycetidae</taxon>
        <taxon>Pleosporales</taxon>
        <taxon>Massarineae</taxon>
        <taxon>Didymosphaeriaceae</taxon>
        <taxon>Paraphaeosphaeria</taxon>
    </lineage>
</organism>
<accession>A0A177BVX7</accession>
<dbReference type="EMBL" id="KV441569">
    <property type="protein sequence ID" value="OAF98516.1"/>
    <property type="molecule type" value="Genomic_DNA"/>
</dbReference>
<evidence type="ECO:0000256" key="1">
    <source>
        <dbReference type="SAM" id="MobiDB-lite"/>
    </source>
</evidence>
<evidence type="ECO:0000313" key="3">
    <source>
        <dbReference type="Proteomes" id="UP000077069"/>
    </source>
</evidence>
<protein>
    <submittedName>
        <fullName evidence="2">Uncharacterized protein</fullName>
    </submittedName>
</protein>
<dbReference type="RefSeq" id="XP_018028882.1">
    <property type="nucleotide sequence ID" value="XM_018183521.1"/>
</dbReference>
<feature type="compositionally biased region" description="Polar residues" evidence="1">
    <location>
        <begin position="121"/>
        <end position="157"/>
    </location>
</feature>
<proteinExistence type="predicted"/>
<dbReference type="InParanoid" id="A0A177BVX7"/>
<dbReference type="GeneID" id="28767007"/>
<feature type="compositionally biased region" description="Basic and acidic residues" evidence="1">
    <location>
        <begin position="45"/>
        <end position="55"/>
    </location>
</feature>
<dbReference type="AlphaFoldDB" id="A0A177BVX7"/>
<feature type="compositionally biased region" description="Basic and acidic residues" evidence="1">
    <location>
        <begin position="160"/>
        <end position="170"/>
    </location>
</feature>
<evidence type="ECO:0000313" key="2">
    <source>
        <dbReference type="EMBL" id="OAF98516.1"/>
    </source>
</evidence>